<feature type="non-terminal residue" evidence="1">
    <location>
        <position position="1"/>
    </location>
</feature>
<accession>A0AAQ3NK34</accession>
<organism evidence="1 2">
    <name type="scientific">Vigna mungo</name>
    <name type="common">Black gram</name>
    <name type="synonym">Phaseolus mungo</name>
    <dbReference type="NCBI Taxonomy" id="3915"/>
    <lineage>
        <taxon>Eukaryota</taxon>
        <taxon>Viridiplantae</taxon>
        <taxon>Streptophyta</taxon>
        <taxon>Embryophyta</taxon>
        <taxon>Tracheophyta</taxon>
        <taxon>Spermatophyta</taxon>
        <taxon>Magnoliopsida</taxon>
        <taxon>eudicotyledons</taxon>
        <taxon>Gunneridae</taxon>
        <taxon>Pentapetalae</taxon>
        <taxon>rosids</taxon>
        <taxon>fabids</taxon>
        <taxon>Fabales</taxon>
        <taxon>Fabaceae</taxon>
        <taxon>Papilionoideae</taxon>
        <taxon>50 kb inversion clade</taxon>
        <taxon>NPAAA clade</taxon>
        <taxon>indigoferoid/millettioid clade</taxon>
        <taxon>Phaseoleae</taxon>
        <taxon>Vigna</taxon>
    </lineage>
</organism>
<evidence type="ECO:0000313" key="1">
    <source>
        <dbReference type="EMBL" id="WVZ11285.1"/>
    </source>
</evidence>
<keyword evidence="2" id="KW-1185">Reference proteome</keyword>
<gene>
    <name evidence="1" type="ORF">V8G54_015815</name>
</gene>
<feature type="non-terminal residue" evidence="1">
    <location>
        <position position="106"/>
    </location>
</feature>
<reference evidence="1 2" key="1">
    <citation type="journal article" date="2023" name="Life. Sci Alliance">
        <title>Evolutionary insights into 3D genome organization and epigenetic landscape of Vigna mungo.</title>
        <authorList>
            <person name="Junaid A."/>
            <person name="Singh B."/>
            <person name="Bhatia S."/>
        </authorList>
    </citation>
    <scope>NUCLEOTIDE SEQUENCE [LARGE SCALE GENOMIC DNA]</scope>
    <source>
        <strain evidence="1">Urdbean</strain>
    </source>
</reference>
<sequence>TTSPDIGEFISLDAFTLSTAPNPELFDTVTPASGSSTNTTSPRWPWAWSVIPMVATGPSCLTHSCDSAYLSPSKTVDKHLEKEKGGRRWGLEAEESLSALAVEEAH</sequence>
<dbReference type="Proteomes" id="UP001374535">
    <property type="component" value="Chromosome 5"/>
</dbReference>
<name>A0AAQ3NK34_VIGMU</name>
<protein>
    <submittedName>
        <fullName evidence="1">Uncharacterized protein</fullName>
    </submittedName>
</protein>
<evidence type="ECO:0000313" key="2">
    <source>
        <dbReference type="Proteomes" id="UP001374535"/>
    </source>
</evidence>
<dbReference type="AlphaFoldDB" id="A0AAQ3NK34"/>
<proteinExistence type="predicted"/>
<dbReference type="EMBL" id="CP144696">
    <property type="protein sequence ID" value="WVZ11285.1"/>
    <property type="molecule type" value="Genomic_DNA"/>
</dbReference>